<accession>A0A8K0PE17</accession>
<dbReference type="OrthoDB" id="8195170at2759"/>
<dbReference type="AlphaFoldDB" id="A0A8K0PE17"/>
<evidence type="ECO:0000313" key="2">
    <source>
        <dbReference type="Proteomes" id="UP000792457"/>
    </source>
</evidence>
<reference evidence="1" key="2">
    <citation type="submission" date="2017-10" db="EMBL/GenBank/DDBJ databases">
        <title>Ladona fulva Genome sequencing and assembly.</title>
        <authorList>
            <person name="Murali S."/>
            <person name="Richards S."/>
            <person name="Bandaranaike D."/>
            <person name="Bellair M."/>
            <person name="Blankenburg K."/>
            <person name="Chao H."/>
            <person name="Dinh H."/>
            <person name="Doddapaneni H."/>
            <person name="Dugan-Rocha S."/>
            <person name="Elkadiri S."/>
            <person name="Gnanaolivu R."/>
            <person name="Hernandez B."/>
            <person name="Skinner E."/>
            <person name="Javaid M."/>
            <person name="Lee S."/>
            <person name="Li M."/>
            <person name="Ming W."/>
            <person name="Munidasa M."/>
            <person name="Muniz J."/>
            <person name="Nguyen L."/>
            <person name="Hughes D."/>
            <person name="Osuji N."/>
            <person name="Pu L.-L."/>
            <person name="Puazo M."/>
            <person name="Qu C."/>
            <person name="Quiroz J."/>
            <person name="Raj R."/>
            <person name="Weissenberger G."/>
            <person name="Xin Y."/>
            <person name="Zou X."/>
            <person name="Han Y."/>
            <person name="Worley K."/>
            <person name="Muzny D."/>
            <person name="Gibbs R."/>
        </authorList>
    </citation>
    <scope>NUCLEOTIDE SEQUENCE</scope>
    <source>
        <strain evidence="1">Sampled in the wild</strain>
    </source>
</reference>
<name>A0A8K0PE17_LADFU</name>
<dbReference type="EMBL" id="KZ310088">
    <property type="protein sequence ID" value="KAG8239854.1"/>
    <property type="molecule type" value="Genomic_DNA"/>
</dbReference>
<protein>
    <submittedName>
        <fullName evidence="1">Uncharacterized protein</fullName>
    </submittedName>
</protein>
<gene>
    <name evidence="1" type="ORF">J437_LFUL014811</name>
</gene>
<proteinExistence type="predicted"/>
<dbReference type="Proteomes" id="UP000792457">
    <property type="component" value="Unassembled WGS sequence"/>
</dbReference>
<evidence type="ECO:0000313" key="1">
    <source>
        <dbReference type="EMBL" id="KAG8239854.1"/>
    </source>
</evidence>
<sequence length="158" mass="18092">MSKTLYKNYHVNRNAKVGWEDINYPTIGKHSLHESTNDNGSRLIAFAASKNMVIGGTTSEDEKVAKEYRNHVTALLQNDNSDKDDRVDKTNRVWEVCKNAVNIAVDNILGTSKPAKRKEWFDNECQEATETKNAEYKKMIQRSYINMEALSCINIYIN</sequence>
<keyword evidence="2" id="KW-1185">Reference proteome</keyword>
<comment type="caution">
    <text evidence="1">The sequence shown here is derived from an EMBL/GenBank/DDBJ whole genome shotgun (WGS) entry which is preliminary data.</text>
</comment>
<organism evidence="1 2">
    <name type="scientific">Ladona fulva</name>
    <name type="common">Scarce chaser dragonfly</name>
    <name type="synonym">Libellula fulva</name>
    <dbReference type="NCBI Taxonomy" id="123851"/>
    <lineage>
        <taxon>Eukaryota</taxon>
        <taxon>Metazoa</taxon>
        <taxon>Ecdysozoa</taxon>
        <taxon>Arthropoda</taxon>
        <taxon>Hexapoda</taxon>
        <taxon>Insecta</taxon>
        <taxon>Pterygota</taxon>
        <taxon>Palaeoptera</taxon>
        <taxon>Odonata</taxon>
        <taxon>Epiprocta</taxon>
        <taxon>Anisoptera</taxon>
        <taxon>Libelluloidea</taxon>
        <taxon>Libellulidae</taxon>
        <taxon>Ladona</taxon>
    </lineage>
</organism>
<reference evidence="1" key="1">
    <citation type="submission" date="2013-04" db="EMBL/GenBank/DDBJ databases">
        <authorList>
            <person name="Qu J."/>
            <person name="Murali S.C."/>
            <person name="Bandaranaike D."/>
            <person name="Bellair M."/>
            <person name="Blankenburg K."/>
            <person name="Chao H."/>
            <person name="Dinh H."/>
            <person name="Doddapaneni H."/>
            <person name="Downs B."/>
            <person name="Dugan-Rocha S."/>
            <person name="Elkadiri S."/>
            <person name="Gnanaolivu R.D."/>
            <person name="Hernandez B."/>
            <person name="Javaid M."/>
            <person name="Jayaseelan J.C."/>
            <person name="Lee S."/>
            <person name="Li M."/>
            <person name="Ming W."/>
            <person name="Munidasa M."/>
            <person name="Muniz J."/>
            <person name="Nguyen L."/>
            <person name="Ongeri F."/>
            <person name="Osuji N."/>
            <person name="Pu L.-L."/>
            <person name="Puazo M."/>
            <person name="Qu C."/>
            <person name="Quiroz J."/>
            <person name="Raj R."/>
            <person name="Weissenberger G."/>
            <person name="Xin Y."/>
            <person name="Zou X."/>
            <person name="Han Y."/>
            <person name="Richards S."/>
            <person name="Worley K."/>
            <person name="Muzny D."/>
            <person name="Gibbs R."/>
        </authorList>
    </citation>
    <scope>NUCLEOTIDE SEQUENCE</scope>
    <source>
        <strain evidence="1">Sampled in the wild</strain>
    </source>
</reference>